<evidence type="ECO:0000313" key="3">
    <source>
        <dbReference type="EMBL" id="MBC8599658.1"/>
    </source>
</evidence>
<comment type="caution">
    <text evidence="3">The sequence shown here is derived from an EMBL/GenBank/DDBJ whole genome shotgun (WGS) entry which is preliminary data.</text>
</comment>
<evidence type="ECO:0000313" key="4">
    <source>
        <dbReference type="Proteomes" id="UP000647491"/>
    </source>
</evidence>
<dbReference type="Proteomes" id="UP000647491">
    <property type="component" value="Unassembled WGS sequence"/>
</dbReference>
<evidence type="ECO:0000259" key="2">
    <source>
        <dbReference type="SMART" id="SM00363"/>
    </source>
</evidence>
<dbReference type="Gene3D" id="3.10.290.10">
    <property type="entry name" value="RNA-binding S4 domain"/>
    <property type="match status" value="1"/>
</dbReference>
<dbReference type="Gene3D" id="3.30.1370.160">
    <property type="match status" value="1"/>
</dbReference>
<protein>
    <submittedName>
        <fullName evidence="3">RNA-binding protein</fullName>
    </submittedName>
</protein>
<dbReference type="Pfam" id="PF01479">
    <property type="entry name" value="S4"/>
    <property type="match status" value="1"/>
</dbReference>
<dbReference type="SMART" id="SM00363">
    <property type="entry name" value="S4"/>
    <property type="match status" value="1"/>
</dbReference>
<proteinExistence type="predicted"/>
<dbReference type="InterPro" id="IPR002942">
    <property type="entry name" value="S4_RNA-bd"/>
</dbReference>
<dbReference type="SUPFAM" id="SSF55174">
    <property type="entry name" value="Alpha-L RNA-binding motif"/>
    <property type="match status" value="1"/>
</dbReference>
<dbReference type="InterPro" id="IPR012677">
    <property type="entry name" value="Nucleotide-bd_a/b_plait_sf"/>
</dbReference>
<feature type="domain" description="RNA-binding S4" evidence="2">
    <location>
        <begin position="175"/>
        <end position="236"/>
    </location>
</feature>
<dbReference type="InterPro" id="IPR036986">
    <property type="entry name" value="S4_RNA-bd_sf"/>
</dbReference>
<dbReference type="Gene3D" id="3.30.70.330">
    <property type="match status" value="1"/>
</dbReference>
<dbReference type="RefSeq" id="WP_262427826.1">
    <property type="nucleotide sequence ID" value="NZ_JACRTJ010000024.1"/>
</dbReference>
<dbReference type="CDD" id="cd00165">
    <property type="entry name" value="S4"/>
    <property type="match status" value="1"/>
</dbReference>
<keyword evidence="1" id="KW-0694">RNA-binding</keyword>
<organism evidence="3 4">
    <name type="scientific">Enterocloster hominis</name>
    <name type="common">ex Liu et al. 2021</name>
    <dbReference type="NCBI Taxonomy" id="2763663"/>
    <lineage>
        <taxon>Bacteria</taxon>
        <taxon>Bacillati</taxon>
        <taxon>Bacillota</taxon>
        <taxon>Clostridia</taxon>
        <taxon>Lachnospirales</taxon>
        <taxon>Lachnospiraceae</taxon>
        <taxon>Enterocloster</taxon>
    </lineage>
</organism>
<dbReference type="InterPro" id="IPR040591">
    <property type="entry name" value="RqcP2_RBD"/>
</dbReference>
<name>A0ABR7NU67_9FIRM</name>
<reference evidence="3 4" key="1">
    <citation type="submission" date="2020-08" db="EMBL/GenBank/DDBJ databases">
        <title>Genome public.</title>
        <authorList>
            <person name="Liu C."/>
            <person name="Sun Q."/>
        </authorList>
    </citation>
    <scope>NUCLEOTIDE SEQUENCE [LARGE SCALE GENOMIC DNA]</scope>
    <source>
        <strain evidence="3 4">BX10</strain>
    </source>
</reference>
<sequence>MEKEEQLFRKRVLELAELCFHRDMPSNTDFLNLNEQTIFQSISGTLPPVRYVLAGGFPGAERKVVCFLPSYKEELEDPPFECLRISARNKKFSGELTHRDFLGALMNLGIERAMIGDIVIKDLDGYVMVLKKISRYVLENLDTVGRTAVEAAVWEGAEELLEPEYEEVAGTVSSVRLDAIVALCGRVSRTKAAGLIAGEKVFINGQAVLSPSRQMEPGEILSIRGVGKFLFSRNGGQTKKGRISVTFLKYR</sequence>
<dbReference type="Pfam" id="PF17774">
    <property type="entry name" value="YlmH_RBD"/>
    <property type="match status" value="1"/>
</dbReference>
<gene>
    <name evidence="3" type="ORF">H8708_10545</name>
</gene>
<dbReference type="EMBL" id="JACRTJ010000024">
    <property type="protein sequence ID" value="MBC8599658.1"/>
    <property type="molecule type" value="Genomic_DNA"/>
</dbReference>
<evidence type="ECO:0000256" key="1">
    <source>
        <dbReference type="PROSITE-ProRule" id="PRU00182"/>
    </source>
</evidence>
<keyword evidence="4" id="KW-1185">Reference proteome</keyword>
<dbReference type="PROSITE" id="PS50889">
    <property type="entry name" value="S4"/>
    <property type="match status" value="1"/>
</dbReference>
<accession>A0ABR7NU67</accession>